<dbReference type="GO" id="GO:0003887">
    <property type="term" value="F:DNA-directed DNA polymerase activity"/>
    <property type="evidence" value="ECO:0007669"/>
    <property type="project" value="UniProtKB-EC"/>
</dbReference>
<dbReference type="Proteomes" id="UP000263993">
    <property type="component" value="Unassembled WGS sequence"/>
</dbReference>
<dbReference type="PANTHER" id="PTHR11669:SF8">
    <property type="entry name" value="DNA POLYMERASE III SUBUNIT DELTA"/>
    <property type="match status" value="1"/>
</dbReference>
<dbReference type="RefSeq" id="WP_115518693.1">
    <property type="nucleotide sequence ID" value="NZ_QRGO01000003.1"/>
</dbReference>
<dbReference type="PANTHER" id="PTHR11669">
    <property type="entry name" value="REPLICATION FACTOR C / DNA POLYMERASE III GAMMA-TAU SUBUNIT"/>
    <property type="match status" value="1"/>
</dbReference>
<dbReference type="InterPro" id="IPR050238">
    <property type="entry name" value="DNA_Rep/Repair_Clamp_Loader"/>
</dbReference>
<reference evidence="2" key="1">
    <citation type="submission" date="2018-08" db="EMBL/GenBank/DDBJ databases">
        <authorList>
            <person name="Kim S.-J."/>
            <person name="Jung G.-Y."/>
        </authorList>
    </citation>
    <scope>NUCLEOTIDE SEQUENCE [LARGE SCALE GENOMIC DNA]</scope>
    <source>
        <strain evidence="2">GY_H</strain>
    </source>
</reference>
<keyword evidence="1" id="KW-0548">Nucleotidyltransferase</keyword>
<dbReference type="EC" id="2.7.7.7" evidence="1"/>
<dbReference type="EMBL" id="QRGO01000003">
    <property type="protein sequence ID" value="RDV01176.1"/>
    <property type="molecule type" value="Genomic_DNA"/>
</dbReference>
<dbReference type="SUPFAM" id="SSF52540">
    <property type="entry name" value="P-loop containing nucleoside triphosphate hydrolases"/>
    <property type="match status" value="1"/>
</dbReference>
<dbReference type="Gene3D" id="3.40.50.300">
    <property type="entry name" value="P-loop containing nucleotide triphosphate hydrolases"/>
    <property type="match status" value="1"/>
</dbReference>
<accession>A0A371B0S7</accession>
<dbReference type="OrthoDB" id="9811073at2"/>
<name>A0A371B0S7_9BRAD</name>
<dbReference type="Pfam" id="PF13177">
    <property type="entry name" value="DNA_pol3_delta2"/>
    <property type="match status" value="1"/>
</dbReference>
<evidence type="ECO:0000313" key="2">
    <source>
        <dbReference type="Proteomes" id="UP000263993"/>
    </source>
</evidence>
<protein>
    <submittedName>
        <fullName evidence="1">DNA polymerase III subunit delta</fullName>
        <ecNumber evidence="1">2.7.7.7</ecNumber>
    </submittedName>
</protein>
<keyword evidence="2" id="KW-1185">Reference proteome</keyword>
<organism evidence="1 2">
    <name type="scientific">Undibacter mobilis</name>
    <dbReference type="NCBI Taxonomy" id="2292256"/>
    <lineage>
        <taxon>Bacteria</taxon>
        <taxon>Pseudomonadati</taxon>
        <taxon>Pseudomonadota</taxon>
        <taxon>Alphaproteobacteria</taxon>
        <taxon>Hyphomicrobiales</taxon>
        <taxon>Nitrobacteraceae</taxon>
        <taxon>Undibacter</taxon>
    </lineage>
</organism>
<dbReference type="AlphaFoldDB" id="A0A371B0S7"/>
<comment type="caution">
    <text evidence="1">The sequence shown here is derived from an EMBL/GenBank/DDBJ whole genome shotgun (WGS) entry which is preliminary data.</text>
</comment>
<proteinExistence type="predicted"/>
<sequence length="342" mass="36819">MTDEAEDGAGLAPHQTTVLFGHADAEQTLLEAYRGGRMPHAWLIGGQPGIGKATLAYRLARFVLAHPDPASPAVQNATSLAVDPEHPAARRMAVKAQGDLLVLERVINPQTGKLFQNIRIDDVKRTVGFFGSTAGEGGWRIAIVDPIDDLQRDGANALLKILEEPPPRTLLLLVSQSPGRELPTIRSRCRRLLLRPLATEDVMRAVAAATGAADGDLRPAAEASGGSPGRALHLLDGPALALRGRVLDLMEQLPKPDPRALHALGDALSGTDPESLETFVDLVNGWLSDRLRTEIGAGQKNKAAMAWERINRAARDVEAYNLERKPLVFAVFKELADAARRS</sequence>
<dbReference type="NCBIfam" id="NF005677">
    <property type="entry name" value="PRK07471.1"/>
    <property type="match status" value="1"/>
</dbReference>
<dbReference type="InterPro" id="IPR027417">
    <property type="entry name" value="P-loop_NTPase"/>
</dbReference>
<keyword evidence="1" id="KW-0808">Transferase</keyword>
<gene>
    <name evidence="1" type="ORF">DXH78_18250</name>
</gene>
<evidence type="ECO:0000313" key="1">
    <source>
        <dbReference type="EMBL" id="RDV01176.1"/>
    </source>
</evidence>
<dbReference type="GO" id="GO:0009360">
    <property type="term" value="C:DNA polymerase III complex"/>
    <property type="evidence" value="ECO:0007669"/>
    <property type="project" value="TreeGrafter"/>
</dbReference>
<dbReference type="GO" id="GO:0006261">
    <property type="term" value="P:DNA-templated DNA replication"/>
    <property type="evidence" value="ECO:0007669"/>
    <property type="project" value="TreeGrafter"/>
</dbReference>